<dbReference type="Gene3D" id="3.40.50.1000">
    <property type="entry name" value="HAD superfamily/HAD-like"/>
    <property type="match status" value="1"/>
</dbReference>
<proteinExistence type="inferred from homology"/>
<protein>
    <recommendedName>
        <fullName evidence="18">Calcium-transporting ATPase</fullName>
        <ecNumber evidence="18">7.2.2.10</ecNumber>
    </recommendedName>
</protein>
<dbReference type="EMBL" id="LFJN01000004">
    <property type="protein sequence ID" value="KPI43692.1"/>
    <property type="molecule type" value="Genomic_DNA"/>
</dbReference>
<evidence type="ECO:0000256" key="17">
    <source>
        <dbReference type="ARBA" id="ARBA00059328"/>
    </source>
</evidence>
<keyword evidence="5 18" id="KW-0812">Transmembrane</keyword>
<dbReference type="PRINTS" id="PR00119">
    <property type="entry name" value="CATATPASE"/>
</dbReference>
<feature type="domain" description="Cation-transporting P-type ATPase C-terminal" evidence="21">
    <location>
        <begin position="959"/>
        <end position="1133"/>
    </location>
</feature>
<keyword evidence="4 18" id="KW-0109">Calcium transport</keyword>
<feature type="region of interest" description="Disordered" evidence="19">
    <location>
        <begin position="1"/>
        <end position="65"/>
    </location>
</feature>
<comment type="similarity">
    <text evidence="15 18">Belongs to the cation transport ATPase (P-type) (TC 3.A.3) family.</text>
</comment>
<dbReference type="GO" id="GO:0005524">
    <property type="term" value="F:ATP binding"/>
    <property type="evidence" value="ECO:0007669"/>
    <property type="project" value="UniProtKB-KW"/>
</dbReference>
<keyword evidence="9 18" id="KW-0067">ATP-binding</keyword>
<feature type="compositionally biased region" description="Basic and acidic residues" evidence="19">
    <location>
        <begin position="1252"/>
        <end position="1267"/>
    </location>
</feature>
<evidence type="ECO:0000259" key="20">
    <source>
        <dbReference type="Pfam" id="PF00122"/>
    </source>
</evidence>
<evidence type="ECO:0000256" key="16">
    <source>
        <dbReference type="ARBA" id="ARBA00048694"/>
    </source>
</evidence>
<dbReference type="Pfam" id="PF00689">
    <property type="entry name" value="Cation_ATPase_C"/>
    <property type="match status" value="1"/>
</dbReference>
<dbReference type="NCBIfam" id="TIGR01517">
    <property type="entry name" value="ATPase-IIB_Ca"/>
    <property type="match status" value="1"/>
</dbReference>
<accession>A0A0N1HEA4</accession>
<evidence type="ECO:0000256" key="13">
    <source>
        <dbReference type="ARBA" id="ARBA00023065"/>
    </source>
</evidence>
<keyword evidence="7 18" id="KW-0547">Nucleotide-binding</keyword>
<dbReference type="SFLD" id="SFLDS00003">
    <property type="entry name" value="Haloacid_Dehalogenase"/>
    <property type="match status" value="1"/>
</dbReference>
<dbReference type="InterPro" id="IPR036412">
    <property type="entry name" value="HAD-like_sf"/>
</dbReference>
<comment type="catalytic activity">
    <reaction evidence="16 18">
        <text>Ca(2+)(in) + ATP + H2O = Ca(2+)(out) + ADP + phosphate + H(+)</text>
        <dbReference type="Rhea" id="RHEA:18105"/>
        <dbReference type="ChEBI" id="CHEBI:15377"/>
        <dbReference type="ChEBI" id="CHEBI:15378"/>
        <dbReference type="ChEBI" id="CHEBI:29108"/>
        <dbReference type="ChEBI" id="CHEBI:30616"/>
        <dbReference type="ChEBI" id="CHEBI:43474"/>
        <dbReference type="ChEBI" id="CHEBI:456216"/>
        <dbReference type="EC" id="7.2.2.10"/>
    </reaction>
</comment>
<feature type="compositionally biased region" description="Low complexity" evidence="19">
    <location>
        <begin position="1232"/>
        <end position="1242"/>
    </location>
</feature>
<dbReference type="GeneID" id="28738788"/>
<dbReference type="SUPFAM" id="SSF81665">
    <property type="entry name" value="Calcium ATPase, transmembrane domain M"/>
    <property type="match status" value="1"/>
</dbReference>
<dbReference type="Gene3D" id="2.70.150.10">
    <property type="entry name" value="Calcium-transporting ATPase, cytoplasmic transduction domain A"/>
    <property type="match status" value="1"/>
</dbReference>
<keyword evidence="10" id="KW-0460">Magnesium</keyword>
<keyword evidence="11" id="KW-1278">Translocase</keyword>
<dbReference type="InterPro" id="IPR018303">
    <property type="entry name" value="ATPase_P-typ_P_site"/>
</dbReference>
<keyword evidence="12 18" id="KW-1133">Transmembrane helix</keyword>
<dbReference type="InterPro" id="IPR004014">
    <property type="entry name" value="ATPase_P-typ_cation-transptr_N"/>
</dbReference>
<evidence type="ECO:0000256" key="6">
    <source>
        <dbReference type="ARBA" id="ARBA00022723"/>
    </source>
</evidence>
<keyword evidence="14 18" id="KW-0472">Membrane</keyword>
<feature type="transmembrane region" description="Helical" evidence="18">
    <location>
        <begin position="1113"/>
        <end position="1132"/>
    </location>
</feature>
<organism evidence="23 24">
    <name type="scientific">Cyphellophora attinorum</name>
    <dbReference type="NCBI Taxonomy" id="1664694"/>
    <lineage>
        <taxon>Eukaryota</taxon>
        <taxon>Fungi</taxon>
        <taxon>Dikarya</taxon>
        <taxon>Ascomycota</taxon>
        <taxon>Pezizomycotina</taxon>
        <taxon>Eurotiomycetes</taxon>
        <taxon>Chaetothyriomycetidae</taxon>
        <taxon>Chaetothyriales</taxon>
        <taxon>Cyphellophoraceae</taxon>
        <taxon>Cyphellophora</taxon>
    </lineage>
</organism>
<keyword evidence="13 18" id="KW-0406">Ion transport</keyword>
<feature type="transmembrane region" description="Helical" evidence="18">
    <location>
        <begin position="247"/>
        <end position="264"/>
    </location>
</feature>
<dbReference type="InterPro" id="IPR023299">
    <property type="entry name" value="ATPase_P-typ_cyto_dom_N"/>
</dbReference>
<evidence type="ECO:0000259" key="22">
    <source>
        <dbReference type="Pfam" id="PF00690"/>
    </source>
</evidence>
<dbReference type="PROSITE" id="PS00154">
    <property type="entry name" value="ATPASE_E1_E2"/>
    <property type="match status" value="1"/>
</dbReference>
<feature type="transmembrane region" description="Helical" evidence="18">
    <location>
        <begin position="1082"/>
        <end position="1107"/>
    </location>
</feature>
<dbReference type="SFLD" id="SFLDF00027">
    <property type="entry name" value="p-type_atpase"/>
    <property type="match status" value="1"/>
</dbReference>
<keyword evidence="24" id="KW-1185">Reference proteome</keyword>
<evidence type="ECO:0000313" key="23">
    <source>
        <dbReference type="EMBL" id="KPI43692.1"/>
    </source>
</evidence>
<dbReference type="PANTHER" id="PTHR24093:SF369">
    <property type="entry name" value="CALCIUM-TRANSPORTING ATPASE"/>
    <property type="match status" value="1"/>
</dbReference>
<dbReference type="FunFam" id="3.40.50.1000:FF:000018">
    <property type="entry name" value="Calcium-transporting ATPase"/>
    <property type="match status" value="1"/>
</dbReference>
<dbReference type="InterPro" id="IPR023298">
    <property type="entry name" value="ATPase_P-typ_TM_dom_sf"/>
</dbReference>
<comment type="caution">
    <text evidence="23">The sequence shown here is derived from an EMBL/GenBank/DDBJ whole genome shotgun (WGS) entry which is preliminary data.</text>
</comment>
<dbReference type="Gene3D" id="1.20.1110.10">
    <property type="entry name" value="Calcium-transporting ATPase, transmembrane domain"/>
    <property type="match status" value="1"/>
</dbReference>
<dbReference type="InterPro" id="IPR001757">
    <property type="entry name" value="P_typ_ATPase"/>
</dbReference>
<feature type="domain" description="P-type ATPase A" evidence="20">
    <location>
        <begin position="312"/>
        <end position="427"/>
    </location>
</feature>
<dbReference type="GO" id="GO:0005886">
    <property type="term" value="C:plasma membrane"/>
    <property type="evidence" value="ECO:0007669"/>
    <property type="project" value="TreeGrafter"/>
</dbReference>
<dbReference type="FunFam" id="3.40.1110.10:FF:000031">
    <property type="entry name" value="Calcium-transporting ATPase"/>
    <property type="match status" value="1"/>
</dbReference>
<dbReference type="NCBIfam" id="TIGR01494">
    <property type="entry name" value="ATPase_P-type"/>
    <property type="match status" value="2"/>
</dbReference>
<keyword evidence="2 18" id="KW-0813">Transport</keyword>
<dbReference type="GO" id="GO:0006874">
    <property type="term" value="P:intracellular calcium ion homeostasis"/>
    <property type="evidence" value="ECO:0007669"/>
    <property type="project" value="TreeGrafter"/>
</dbReference>
<comment type="function">
    <text evidence="17">This magnesium-dependent enzyme catalyzes the hydrolysis of ATP coupled with the transport of calcium. Transports the calcium to the vacuole and participates in the control of the cytosolic free calcium.</text>
</comment>
<evidence type="ECO:0000256" key="18">
    <source>
        <dbReference type="RuleBase" id="RU361146"/>
    </source>
</evidence>
<dbReference type="InterPro" id="IPR023214">
    <property type="entry name" value="HAD_sf"/>
</dbReference>
<dbReference type="SFLD" id="SFLDG00002">
    <property type="entry name" value="C1.7:_P-type_atpase_like"/>
    <property type="match status" value="1"/>
</dbReference>
<dbReference type="SUPFAM" id="SSF81653">
    <property type="entry name" value="Calcium ATPase, transduction domain A"/>
    <property type="match status" value="1"/>
</dbReference>
<feature type="transmembrane region" description="Helical" evidence="18">
    <location>
        <begin position="443"/>
        <end position="467"/>
    </location>
</feature>
<evidence type="ECO:0000256" key="9">
    <source>
        <dbReference type="ARBA" id="ARBA00022840"/>
    </source>
</evidence>
<dbReference type="InterPro" id="IPR006068">
    <property type="entry name" value="ATPase_P-typ_cation-transptr_C"/>
</dbReference>
<feature type="compositionally biased region" description="Basic and acidic residues" evidence="19">
    <location>
        <begin position="1198"/>
        <end position="1216"/>
    </location>
</feature>
<feature type="transmembrane region" description="Helical" evidence="18">
    <location>
        <begin position="965"/>
        <end position="983"/>
    </location>
</feature>
<keyword evidence="6" id="KW-0479">Metal-binding</keyword>
<dbReference type="CDD" id="cd02081">
    <property type="entry name" value="P-type_ATPase_Ca_PMCA-like"/>
    <property type="match status" value="1"/>
</dbReference>
<keyword evidence="8 18" id="KW-0106">Calcium</keyword>
<evidence type="ECO:0000256" key="11">
    <source>
        <dbReference type="ARBA" id="ARBA00022967"/>
    </source>
</evidence>
<dbReference type="Pfam" id="PF13246">
    <property type="entry name" value="Cation_ATPase"/>
    <property type="match status" value="1"/>
</dbReference>
<evidence type="ECO:0000256" key="12">
    <source>
        <dbReference type="ARBA" id="ARBA00022989"/>
    </source>
</evidence>
<comment type="function">
    <text evidence="18">Catalyzes the hydrolysis of ATP coupled with the transport of calcium.</text>
</comment>
<dbReference type="GO" id="GO:0046872">
    <property type="term" value="F:metal ion binding"/>
    <property type="evidence" value="ECO:0007669"/>
    <property type="project" value="UniProtKB-KW"/>
</dbReference>
<evidence type="ECO:0000256" key="14">
    <source>
        <dbReference type="ARBA" id="ARBA00023136"/>
    </source>
</evidence>
<comment type="subcellular location">
    <subcellularLocation>
        <location evidence="18">Membrane</location>
        <topology evidence="18">Multi-pass membrane protein</topology>
    </subcellularLocation>
    <subcellularLocation>
        <location evidence="1">Vacuole membrane</location>
        <topology evidence="1">Multi-pass membrane protein</topology>
    </subcellularLocation>
</comment>
<feature type="transmembrane region" description="Helical" evidence="18">
    <location>
        <begin position="932"/>
        <end position="953"/>
    </location>
</feature>
<feature type="compositionally biased region" description="Polar residues" evidence="19">
    <location>
        <begin position="8"/>
        <end position="53"/>
    </location>
</feature>
<evidence type="ECO:0000256" key="7">
    <source>
        <dbReference type="ARBA" id="ARBA00022741"/>
    </source>
</evidence>
<dbReference type="Pfam" id="PF00122">
    <property type="entry name" value="E1-E2_ATPase"/>
    <property type="match status" value="1"/>
</dbReference>
<dbReference type="Pfam" id="PF00690">
    <property type="entry name" value="Cation_ATPase_N"/>
    <property type="match status" value="1"/>
</dbReference>
<evidence type="ECO:0000256" key="2">
    <source>
        <dbReference type="ARBA" id="ARBA00022448"/>
    </source>
</evidence>
<dbReference type="RefSeq" id="XP_018003655.1">
    <property type="nucleotide sequence ID" value="XM_018146908.1"/>
</dbReference>
<evidence type="ECO:0000256" key="4">
    <source>
        <dbReference type="ARBA" id="ARBA00022568"/>
    </source>
</evidence>
<dbReference type="FunFam" id="2.70.150.10:FF:000028">
    <property type="entry name" value="Calcium-transporting ATPase"/>
    <property type="match status" value="1"/>
</dbReference>
<dbReference type="FunFam" id="1.20.1110.10:FF:000039">
    <property type="entry name" value="Calcium-transporting ATPase"/>
    <property type="match status" value="1"/>
</dbReference>
<evidence type="ECO:0000313" key="24">
    <source>
        <dbReference type="Proteomes" id="UP000038010"/>
    </source>
</evidence>
<dbReference type="VEuPathDB" id="FungiDB:AB675_6605"/>
<sequence>MAAPKITLDTSNLSEDNHRTTAPSPRTTHNRNASMSTPPATADNDNYLSPTSPDRSKHQFDGVTLNSRTGSINLSETSTRLRSNSGISAASTNTLYSKTSFECDSAEDSLRPDPGNEQDFNVANNPFAFTPGQLNKLLNPKSLSAFKALGGLRGLEKGLRTSITSGLSTDEVTLQGQVSFDEATRAEHKDVLEQTDSDLRRTESIPNTREVKDQFQDRIRVFRDNRLPERKPDSIFVLIWRAYNDKILILLTVAAVISLALGVYETVAGEGSVDWVEGVAICVAIFIVVAVGSVNDYQKERQFMKLNKRKDDREVKVIRSGKSIQVSVYDITAGDVMHLEPGDAVPADGVFISGHGVKCDESSATGESDQMKKTPGEEVWLRLQDGTATAKLDPFIISGSKVLEGVGTFLVTSVGQNSSFGKIMMSLQTDNDPTPLQVKLGHLANWIGGLGSSAAILLFLVLLIKFLAGLSGNPAPPAEKGSEFLDILIVAITVIVVAVPEGLPLAVTLALAFATTRMLKENNLVRVLRACETMGNATTICSDKTGTLTQNKMTVVAGTLGADQKFATSGYHEEKAASPQKVFGDVPKDLKDLVRASITLNSTAFEGEEKGVPTFIGSKTEVAMLTLAKEVLGMDNLAAERSNFKVKQLIPFDSGRKCMGIVIKLSSVNGGGYRMLVKGAAEIMLSKASRSVVTSSSETLQVEPLSQEHKQEIGQVIEDYAKNSLRTIGMLYADYPSWPPPHAKLMEEDPKMAEFDSIFGDLTWVGVVGIHDPLREGVVDAVAQCQKSGVVVRMVTGDNVNTARAIARDCGILQGGKEDEQVVMEGPVFRTLSDEKMDQILPKLRVLARSSPEDKRILVGRLKQLGETVAVTGDGTNDGPALKMADVGFSMGIAGTEVAKEASSIILLDDNFSSTITALMWGRSVNDAVKKFLQFQITVNITAVVLTFVSAVSSSSNHSVLTAVQLLWVNLIMDTLAALALATDPPTHKILDRPPQRKDAPLITMNMWKMIMGQAVYQLVVTFVLFFTGESIIGYTPTGPDDMTMATIVFNSFVWMQIFNAFNNRRLDNKFNIFEGMFKNFWFMGILAVMIGGQIMIVFIGGAAFSITRLNGPHWAISVLTALPCLLWAVLVRCFPDAWFEVGFAPCIKAFRLVLLPAWSGLKKTFRPVWRGMKAVTRPIGRLFGRKKKSGDDDESNIDEKVSDVERGNNSRDGKDAAPFAISTNKPELRVEPPGNEVEVPVFQVTEPEEERSEKEQSERRKDHESTTSDVPTFKIQDHNGS</sequence>
<dbReference type="OrthoDB" id="3352408at2759"/>
<evidence type="ECO:0000256" key="1">
    <source>
        <dbReference type="ARBA" id="ARBA00004128"/>
    </source>
</evidence>
<evidence type="ECO:0000259" key="21">
    <source>
        <dbReference type="Pfam" id="PF00689"/>
    </source>
</evidence>
<feature type="region of interest" description="Disordered" evidence="19">
    <location>
        <begin position="1186"/>
        <end position="1282"/>
    </location>
</feature>
<feature type="transmembrane region" description="Helical" evidence="18">
    <location>
        <begin position="1043"/>
        <end position="1062"/>
    </location>
</feature>
<evidence type="ECO:0000256" key="5">
    <source>
        <dbReference type="ARBA" id="ARBA00022692"/>
    </source>
</evidence>
<evidence type="ECO:0000256" key="15">
    <source>
        <dbReference type="ARBA" id="ARBA00038148"/>
    </source>
</evidence>
<dbReference type="Proteomes" id="UP000038010">
    <property type="component" value="Unassembled WGS sequence"/>
</dbReference>
<evidence type="ECO:0000256" key="8">
    <source>
        <dbReference type="ARBA" id="ARBA00022837"/>
    </source>
</evidence>
<feature type="transmembrane region" description="Helical" evidence="18">
    <location>
        <begin position="1015"/>
        <end position="1037"/>
    </location>
</feature>
<dbReference type="GO" id="GO:0005388">
    <property type="term" value="F:P-type calcium transporter activity"/>
    <property type="evidence" value="ECO:0007669"/>
    <property type="project" value="UniProtKB-EC"/>
</dbReference>
<evidence type="ECO:0000256" key="19">
    <source>
        <dbReference type="SAM" id="MobiDB-lite"/>
    </source>
</evidence>
<evidence type="ECO:0000256" key="10">
    <source>
        <dbReference type="ARBA" id="ARBA00022842"/>
    </source>
</evidence>
<dbReference type="SUPFAM" id="SSF81660">
    <property type="entry name" value="Metal cation-transporting ATPase, ATP-binding domain N"/>
    <property type="match status" value="1"/>
</dbReference>
<dbReference type="GO" id="GO:0016887">
    <property type="term" value="F:ATP hydrolysis activity"/>
    <property type="evidence" value="ECO:0007669"/>
    <property type="project" value="InterPro"/>
</dbReference>
<dbReference type="InterPro" id="IPR006408">
    <property type="entry name" value="P-type_ATPase_IIB"/>
</dbReference>
<dbReference type="STRING" id="1664694.A0A0N1HEA4"/>
<dbReference type="InterPro" id="IPR059000">
    <property type="entry name" value="ATPase_P-type_domA"/>
</dbReference>
<dbReference type="InterPro" id="IPR044492">
    <property type="entry name" value="P_typ_ATPase_HD_dom"/>
</dbReference>
<dbReference type="Gene3D" id="3.40.1110.10">
    <property type="entry name" value="Calcium-transporting ATPase, cytoplasmic domain N"/>
    <property type="match status" value="1"/>
</dbReference>
<gene>
    <name evidence="23" type="ORF">AB675_6605</name>
</gene>
<feature type="domain" description="Cation-transporting P-type ATPase N-terminal" evidence="22">
    <location>
        <begin position="213"/>
        <end position="258"/>
    </location>
</feature>
<dbReference type="InterPro" id="IPR008250">
    <property type="entry name" value="ATPase_P-typ_transduc_dom_A_sf"/>
</dbReference>
<reference evidence="23 24" key="1">
    <citation type="submission" date="2015-06" db="EMBL/GenBank/DDBJ databases">
        <title>Draft genome of the ant-associated black yeast Phialophora attae CBS 131958.</title>
        <authorList>
            <person name="Moreno L.F."/>
            <person name="Stielow B.J."/>
            <person name="de Hoog S."/>
            <person name="Vicente V.A."/>
            <person name="Weiss V.A."/>
            <person name="de Vries M."/>
            <person name="Cruz L.M."/>
            <person name="Souza E.M."/>
        </authorList>
    </citation>
    <scope>NUCLEOTIDE SEQUENCE [LARGE SCALE GENOMIC DNA]</scope>
    <source>
        <strain evidence="23 24">CBS 131958</strain>
    </source>
</reference>
<keyword evidence="3" id="KW-0926">Vacuole</keyword>
<dbReference type="GO" id="GO:0005774">
    <property type="term" value="C:vacuolar membrane"/>
    <property type="evidence" value="ECO:0007669"/>
    <property type="project" value="UniProtKB-SubCell"/>
</dbReference>
<dbReference type="PANTHER" id="PTHR24093">
    <property type="entry name" value="CATION TRANSPORTING ATPASE"/>
    <property type="match status" value="1"/>
</dbReference>
<feature type="transmembrane region" description="Helical" evidence="18">
    <location>
        <begin position="487"/>
        <end position="514"/>
    </location>
</feature>
<dbReference type="EC" id="7.2.2.10" evidence="18"/>
<dbReference type="SUPFAM" id="SSF56784">
    <property type="entry name" value="HAD-like"/>
    <property type="match status" value="1"/>
</dbReference>
<evidence type="ECO:0000256" key="3">
    <source>
        <dbReference type="ARBA" id="ARBA00022554"/>
    </source>
</evidence>
<name>A0A0N1HEA4_9EURO</name>
<feature type="transmembrane region" description="Helical" evidence="18">
    <location>
        <begin position="276"/>
        <end position="295"/>
    </location>
</feature>